<sequence length="221" mass="22612">MPTQILSILPRRQDLRTSASEDWTDAFPLVRAGPAAIVAGVDNRGNGTLVVSGVAAYAELGPHLVTVTSATGGVFLFSVTAPGGAPIGRGMAGVPVTVGGLTLTLTPGDVPFVAGDAWGVQPTAQPIDDTGIEYVLQIRQSQASPVVTLEAASQAPSNALQTLIPGRGTGVPTLLVLAAAMAPARFPPGSYVYELLALADGRRKSAYFGNLEHVDGVAYLP</sequence>
<organism evidence="1 2">
    <name type="scientific">Methylobacterium frigidaeris</name>
    <dbReference type="NCBI Taxonomy" id="2038277"/>
    <lineage>
        <taxon>Bacteria</taxon>
        <taxon>Pseudomonadati</taxon>
        <taxon>Pseudomonadota</taxon>
        <taxon>Alphaproteobacteria</taxon>
        <taxon>Hyphomicrobiales</taxon>
        <taxon>Methylobacteriaceae</taxon>
        <taxon>Methylobacterium</taxon>
    </lineage>
</organism>
<reference evidence="1" key="1">
    <citation type="journal article" date="2016" name="Front. Microbiol.">
        <title>Genome Sequence of the Piezophilic, Mesophilic Sulfate-Reducing Bacterium Desulfovibrio indicus J2T.</title>
        <authorList>
            <person name="Cao J."/>
            <person name="Maignien L."/>
            <person name="Shao Z."/>
            <person name="Alain K."/>
            <person name="Jebbar M."/>
        </authorList>
    </citation>
    <scope>NUCLEOTIDE SEQUENCE</scope>
    <source>
        <strain evidence="1">JCM 32048</strain>
    </source>
</reference>
<evidence type="ECO:0000313" key="1">
    <source>
        <dbReference type="EMBL" id="GJD63739.1"/>
    </source>
</evidence>
<keyword evidence="2" id="KW-1185">Reference proteome</keyword>
<dbReference type="Proteomes" id="UP001055286">
    <property type="component" value="Unassembled WGS sequence"/>
</dbReference>
<comment type="caution">
    <text evidence="1">The sequence shown here is derived from an EMBL/GenBank/DDBJ whole genome shotgun (WGS) entry which is preliminary data.</text>
</comment>
<name>A0AA37HDV7_9HYPH</name>
<dbReference type="RefSeq" id="WP_238192051.1">
    <property type="nucleotide sequence ID" value="NZ_BPQJ01000019.1"/>
</dbReference>
<accession>A0AA37HDV7</accession>
<proteinExistence type="predicted"/>
<dbReference type="AlphaFoldDB" id="A0AA37HDV7"/>
<evidence type="ECO:0000313" key="2">
    <source>
        <dbReference type="Proteomes" id="UP001055286"/>
    </source>
</evidence>
<dbReference type="EMBL" id="BPQJ01000019">
    <property type="protein sequence ID" value="GJD63739.1"/>
    <property type="molecule type" value="Genomic_DNA"/>
</dbReference>
<reference evidence="1" key="2">
    <citation type="submission" date="2021-08" db="EMBL/GenBank/DDBJ databases">
        <authorList>
            <person name="Tani A."/>
            <person name="Ola A."/>
            <person name="Ogura Y."/>
            <person name="Katsura K."/>
            <person name="Hayashi T."/>
        </authorList>
    </citation>
    <scope>NUCLEOTIDE SEQUENCE</scope>
    <source>
        <strain evidence="1">JCM 32048</strain>
    </source>
</reference>
<gene>
    <name evidence="1" type="ORF">MPEAHAMD_3910</name>
</gene>
<protein>
    <submittedName>
        <fullName evidence="1">Uncharacterized protein</fullName>
    </submittedName>
</protein>